<protein>
    <submittedName>
        <fullName evidence="2">Uncharacterized protein</fullName>
    </submittedName>
</protein>
<accession>A0AAN5DBT8</accession>
<gene>
    <name evidence="2" type="ORF">PMAYCL1PPCAC_30409</name>
</gene>
<sequence length="72" mass="7380">SATGEADSPQKSQYITPYQCDSKAPVETTGGPSKGTCASPANTGTGTSAGNTELTGRTTPQSSTKREDKVRE</sequence>
<reference evidence="3" key="1">
    <citation type="submission" date="2022-10" db="EMBL/GenBank/DDBJ databases">
        <title>Genome assembly of Pristionchus species.</title>
        <authorList>
            <person name="Yoshida K."/>
            <person name="Sommer R.J."/>
        </authorList>
    </citation>
    <scope>NUCLEOTIDE SEQUENCE [LARGE SCALE GENOMIC DNA]</scope>
    <source>
        <strain evidence="3">RS5460</strain>
    </source>
</reference>
<organism evidence="2 3">
    <name type="scientific">Pristionchus mayeri</name>
    <dbReference type="NCBI Taxonomy" id="1317129"/>
    <lineage>
        <taxon>Eukaryota</taxon>
        <taxon>Metazoa</taxon>
        <taxon>Ecdysozoa</taxon>
        <taxon>Nematoda</taxon>
        <taxon>Chromadorea</taxon>
        <taxon>Rhabditida</taxon>
        <taxon>Rhabditina</taxon>
        <taxon>Diplogasteromorpha</taxon>
        <taxon>Diplogasteroidea</taxon>
        <taxon>Neodiplogasteridae</taxon>
        <taxon>Pristionchus</taxon>
    </lineage>
</organism>
<dbReference type="Proteomes" id="UP001328107">
    <property type="component" value="Unassembled WGS sequence"/>
</dbReference>
<feature type="compositionally biased region" description="Polar residues" evidence="1">
    <location>
        <begin position="53"/>
        <end position="63"/>
    </location>
</feature>
<dbReference type="EMBL" id="BTRK01000006">
    <property type="protein sequence ID" value="GMR60214.1"/>
    <property type="molecule type" value="Genomic_DNA"/>
</dbReference>
<feature type="compositionally biased region" description="Low complexity" evidence="1">
    <location>
        <begin position="38"/>
        <end position="52"/>
    </location>
</feature>
<evidence type="ECO:0000256" key="1">
    <source>
        <dbReference type="SAM" id="MobiDB-lite"/>
    </source>
</evidence>
<name>A0AAN5DBT8_9BILA</name>
<evidence type="ECO:0000313" key="2">
    <source>
        <dbReference type="EMBL" id="GMR60214.1"/>
    </source>
</evidence>
<comment type="caution">
    <text evidence="2">The sequence shown here is derived from an EMBL/GenBank/DDBJ whole genome shotgun (WGS) entry which is preliminary data.</text>
</comment>
<feature type="non-terminal residue" evidence="2">
    <location>
        <position position="1"/>
    </location>
</feature>
<proteinExistence type="predicted"/>
<feature type="compositionally biased region" description="Polar residues" evidence="1">
    <location>
        <begin position="1"/>
        <end position="16"/>
    </location>
</feature>
<dbReference type="AlphaFoldDB" id="A0AAN5DBT8"/>
<keyword evidence="3" id="KW-1185">Reference proteome</keyword>
<feature type="non-terminal residue" evidence="2">
    <location>
        <position position="72"/>
    </location>
</feature>
<feature type="region of interest" description="Disordered" evidence="1">
    <location>
        <begin position="1"/>
        <end position="72"/>
    </location>
</feature>
<evidence type="ECO:0000313" key="3">
    <source>
        <dbReference type="Proteomes" id="UP001328107"/>
    </source>
</evidence>